<gene>
    <name evidence="2" type="ORF">WG66_5893</name>
</gene>
<evidence type="ECO:0000313" key="2">
    <source>
        <dbReference type="EMBL" id="KTB41523.1"/>
    </source>
</evidence>
<reference evidence="2 3" key="1">
    <citation type="submission" date="2015-12" db="EMBL/GenBank/DDBJ databases">
        <title>Draft genome sequence of Moniliophthora roreri, the causal agent of frosty pod rot of cacao.</title>
        <authorList>
            <person name="Aime M.C."/>
            <person name="Diaz-Valderrama J.R."/>
            <person name="Kijpornyongpan T."/>
            <person name="Phillips-Mora W."/>
        </authorList>
    </citation>
    <scope>NUCLEOTIDE SEQUENCE [LARGE SCALE GENOMIC DNA]</scope>
    <source>
        <strain evidence="2 3">MCA 2952</strain>
    </source>
</reference>
<accession>A0A0W0FYT9</accession>
<name>A0A0W0FYT9_MONRR</name>
<comment type="caution">
    <text evidence="2">The sequence shown here is derived from an EMBL/GenBank/DDBJ whole genome shotgun (WGS) entry which is preliminary data.</text>
</comment>
<feature type="compositionally biased region" description="Polar residues" evidence="1">
    <location>
        <begin position="56"/>
        <end position="68"/>
    </location>
</feature>
<evidence type="ECO:0000313" key="3">
    <source>
        <dbReference type="Proteomes" id="UP000054988"/>
    </source>
</evidence>
<dbReference type="Proteomes" id="UP000054988">
    <property type="component" value="Unassembled WGS sequence"/>
</dbReference>
<feature type="compositionally biased region" description="Basic residues" evidence="1">
    <location>
        <begin position="69"/>
        <end position="80"/>
    </location>
</feature>
<dbReference type="AlphaFoldDB" id="A0A0W0FYT9"/>
<feature type="region of interest" description="Disordered" evidence="1">
    <location>
        <begin position="27"/>
        <end position="80"/>
    </location>
</feature>
<evidence type="ECO:0000256" key="1">
    <source>
        <dbReference type="SAM" id="MobiDB-lite"/>
    </source>
</evidence>
<proteinExistence type="predicted"/>
<protein>
    <submittedName>
        <fullName evidence="2">Uncharacterized protein</fullName>
    </submittedName>
</protein>
<sequence>MMELDDKDLHLEWCSECQQRVLGICRHTPNRSSDNELRTHRTRGSLSAEKGHISDNDGSQSESGTSQHLPRKLARRRHYV</sequence>
<dbReference type="EMBL" id="LATX01001446">
    <property type="protein sequence ID" value="KTB41523.1"/>
    <property type="molecule type" value="Genomic_DNA"/>
</dbReference>
<organism evidence="2 3">
    <name type="scientific">Moniliophthora roreri</name>
    <name type="common">Frosty pod rot fungus</name>
    <name type="synonym">Monilia roreri</name>
    <dbReference type="NCBI Taxonomy" id="221103"/>
    <lineage>
        <taxon>Eukaryota</taxon>
        <taxon>Fungi</taxon>
        <taxon>Dikarya</taxon>
        <taxon>Basidiomycota</taxon>
        <taxon>Agaricomycotina</taxon>
        <taxon>Agaricomycetes</taxon>
        <taxon>Agaricomycetidae</taxon>
        <taxon>Agaricales</taxon>
        <taxon>Marasmiineae</taxon>
        <taxon>Marasmiaceae</taxon>
        <taxon>Moniliophthora</taxon>
    </lineage>
</organism>